<organism evidence="2 3">
    <name type="scientific">Trifolium medium</name>
    <dbReference type="NCBI Taxonomy" id="97028"/>
    <lineage>
        <taxon>Eukaryota</taxon>
        <taxon>Viridiplantae</taxon>
        <taxon>Streptophyta</taxon>
        <taxon>Embryophyta</taxon>
        <taxon>Tracheophyta</taxon>
        <taxon>Spermatophyta</taxon>
        <taxon>Magnoliopsida</taxon>
        <taxon>eudicotyledons</taxon>
        <taxon>Gunneridae</taxon>
        <taxon>Pentapetalae</taxon>
        <taxon>rosids</taxon>
        <taxon>fabids</taxon>
        <taxon>Fabales</taxon>
        <taxon>Fabaceae</taxon>
        <taxon>Papilionoideae</taxon>
        <taxon>50 kb inversion clade</taxon>
        <taxon>NPAAA clade</taxon>
        <taxon>Hologalegina</taxon>
        <taxon>IRL clade</taxon>
        <taxon>Trifolieae</taxon>
        <taxon>Trifolium</taxon>
    </lineage>
</organism>
<proteinExistence type="predicted"/>
<keyword evidence="3" id="KW-1185">Reference proteome</keyword>
<sequence length="40" mass="4307">MHELYVESLDNPNVDPAAEASATATVKFPDETVKESETLG</sequence>
<feature type="non-terminal residue" evidence="2">
    <location>
        <position position="40"/>
    </location>
</feature>
<dbReference type="AlphaFoldDB" id="A0A392VJE5"/>
<dbReference type="EMBL" id="LXQA011195000">
    <property type="protein sequence ID" value="MCI88514.1"/>
    <property type="molecule type" value="Genomic_DNA"/>
</dbReference>
<feature type="compositionally biased region" description="Basic and acidic residues" evidence="1">
    <location>
        <begin position="28"/>
        <end position="40"/>
    </location>
</feature>
<name>A0A392VJE5_9FABA</name>
<protein>
    <submittedName>
        <fullName evidence="2">Uncharacterized protein</fullName>
    </submittedName>
</protein>
<reference evidence="2 3" key="1">
    <citation type="journal article" date="2018" name="Front. Plant Sci.">
        <title>Red Clover (Trifolium pratense) and Zigzag Clover (T. medium) - A Picture of Genomic Similarities and Differences.</title>
        <authorList>
            <person name="Dluhosova J."/>
            <person name="Istvanek J."/>
            <person name="Nedelnik J."/>
            <person name="Repkova J."/>
        </authorList>
    </citation>
    <scope>NUCLEOTIDE SEQUENCE [LARGE SCALE GENOMIC DNA]</scope>
    <source>
        <strain evidence="3">cv. 10/8</strain>
        <tissue evidence="2">Leaf</tissue>
    </source>
</reference>
<evidence type="ECO:0000313" key="2">
    <source>
        <dbReference type="EMBL" id="MCI88514.1"/>
    </source>
</evidence>
<feature type="region of interest" description="Disordered" evidence="1">
    <location>
        <begin position="1"/>
        <end position="40"/>
    </location>
</feature>
<evidence type="ECO:0000256" key="1">
    <source>
        <dbReference type="SAM" id="MobiDB-lite"/>
    </source>
</evidence>
<accession>A0A392VJE5</accession>
<evidence type="ECO:0000313" key="3">
    <source>
        <dbReference type="Proteomes" id="UP000265520"/>
    </source>
</evidence>
<comment type="caution">
    <text evidence="2">The sequence shown here is derived from an EMBL/GenBank/DDBJ whole genome shotgun (WGS) entry which is preliminary data.</text>
</comment>
<dbReference type="Proteomes" id="UP000265520">
    <property type="component" value="Unassembled WGS sequence"/>
</dbReference>